<evidence type="ECO:0000313" key="1">
    <source>
        <dbReference type="EMBL" id="EYC07862.1"/>
    </source>
</evidence>
<dbReference type="AlphaFoldDB" id="A0A016TZ19"/>
<accession>A0A016TZ19</accession>
<protein>
    <submittedName>
        <fullName evidence="1">Uncharacterized protein</fullName>
    </submittedName>
</protein>
<dbReference type="OrthoDB" id="408964at2759"/>
<evidence type="ECO:0000313" key="2">
    <source>
        <dbReference type="Proteomes" id="UP000024635"/>
    </source>
</evidence>
<dbReference type="EMBL" id="JARK01001404">
    <property type="protein sequence ID" value="EYC07862.1"/>
    <property type="molecule type" value="Genomic_DNA"/>
</dbReference>
<comment type="caution">
    <text evidence="1">The sequence shown here is derived from an EMBL/GenBank/DDBJ whole genome shotgun (WGS) entry which is preliminary data.</text>
</comment>
<sequence>MREAELPGLFVPTCGVSGVRHVAGRYCEAATAATQGNTTVSADTPKIPKGRSLELTQSEKELKNVVGKVILLCPATNKRLHLNALHRKNGDHGRNTTNVKLLLSNQPEIPWTVKAKQVIAIENDHF</sequence>
<name>A0A016TZ19_9BILA</name>
<keyword evidence="2" id="KW-1185">Reference proteome</keyword>
<organism evidence="1 2">
    <name type="scientific">Ancylostoma ceylanicum</name>
    <dbReference type="NCBI Taxonomy" id="53326"/>
    <lineage>
        <taxon>Eukaryota</taxon>
        <taxon>Metazoa</taxon>
        <taxon>Ecdysozoa</taxon>
        <taxon>Nematoda</taxon>
        <taxon>Chromadorea</taxon>
        <taxon>Rhabditida</taxon>
        <taxon>Rhabditina</taxon>
        <taxon>Rhabditomorpha</taxon>
        <taxon>Strongyloidea</taxon>
        <taxon>Ancylostomatidae</taxon>
        <taxon>Ancylostomatinae</taxon>
        <taxon>Ancylostoma</taxon>
    </lineage>
</organism>
<dbReference type="Proteomes" id="UP000024635">
    <property type="component" value="Unassembled WGS sequence"/>
</dbReference>
<reference evidence="2" key="1">
    <citation type="journal article" date="2015" name="Nat. Genet.">
        <title>The genome and transcriptome of the zoonotic hookworm Ancylostoma ceylanicum identify infection-specific gene families.</title>
        <authorList>
            <person name="Schwarz E.M."/>
            <person name="Hu Y."/>
            <person name="Antoshechkin I."/>
            <person name="Miller M.M."/>
            <person name="Sternberg P.W."/>
            <person name="Aroian R.V."/>
        </authorList>
    </citation>
    <scope>NUCLEOTIDE SEQUENCE</scope>
    <source>
        <strain evidence="2">HY135</strain>
    </source>
</reference>
<proteinExistence type="predicted"/>
<gene>
    <name evidence="1" type="primary">Acey_s0068.g174</name>
    <name evidence="1" type="ORF">Y032_0068g174</name>
</gene>